<evidence type="ECO:0000256" key="10">
    <source>
        <dbReference type="SAM" id="Phobius"/>
    </source>
</evidence>
<dbReference type="PRINTS" id="PR00171">
    <property type="entry name" value="SUGRTRNSPORT"/>
</dbReference>
<feature type="transmembrane region" description="Helical" evidence="10">
    <location>
        <begin position="347"/>
        <end position="369"/>
    </location>
</feature>
<evidence type="ECO:0000259" key="11">
    <source>
        <dbReference type="PROSITE" id="PS50850"/>
    </source>
</evidence>
<feature type="compositionally biased region" description="Basic and acidic residues" evidence="9">
    <location>
        <begin position="542"/>
        <end position="551"/>
    </location>
</feature>
<feature type="transmembrane region" description="Helical" evidence="10">
    <location>
        <begin position="105"/>
        <end position="121"/>
    </location>
</feature>
<evidence type="ECO:0000256" key="9">
    <source>
        <dbReference type="SAM" id="MobiDB-lite"/>
    </source>
</evidence>
<dbReference type="GO" id="GO:0005886">
    <property type="term" value="C:plasma membrane"/>
    <property type="evidence" value="ECO:0007669"/>
    <property type="project" value="UniProtKB-ARBA"/>
</dbReference>
<evidence type="ECO:0000256" key="1">
    <source>
        <dbReference type="ARBA" id="ARBA00004141"/>
    </source>
</evidence>
<comment type="similarity">
    <text evidence="2 8">Belongs to the major facilitator superfamily. Sugar transporter (TC 2.A.1.1) family.</text>
</comment>
<comment type="subcellular location">
    <subcellularLocation>
        <location evidence="1">Membrane</location>
        <topology evidence="1">Multi-pass membrane protein</topology>
    </subcellularLocation>
</comment>
<evidence type="ECO:0000256" key="3">
    <source>
        <dbReference type="ARBA" id="ARBA00022448"/>
    </source>
</evidence>
<dbReference type="VEuPathDB" id="FungiDB:GMDG_02566"/>
<feature type="transmembrane region" description="Helical" evidence="10">
    <location>
        <begin position="161"/>
        <end position="183"/>
    </location>
</feature>
<dbReference type="FunFam" id="1.20.1250.20:FF:000115">
    <property type="entry name" value="High-affinity glucose transporter"/>
    <property type="match status" value="1"/>
</dbReference>
<feature type="transmembrane region" description="Helical" evidence="10">
    <location>
        <begin position="127"/>
        <end position="149"/>
    </location>
</feature>
<dbReference type="InterPro" id="IPR036259">
    <property type="entry name" value="MFS_trans_sf"/>
</dbReference>
<feature type="compositionally biased region" description="Polar residues" evidence="9">
    <location>
        <begin position="555"/>
        <end position="568"/>
    </location>
</feature>
<keyword evidence="3 8" id="KW-0813">Transport</keyword>
<evidence type="ECO:0000256" key="4">
    <source>
        <dbReference type="ARBA" id="ARBA00022692"/>
    </source>
</evidence>
<dbReference type="Gene3D" id="1.20.1250.20">
    <property type="entry name" value="MFS general substrate transporter like domains"/>
    <property type="match status" value="1"/>
</dbReference>
<evidence type="ECO:0000256" key="5">
    <source>
        <dbReference type="ARBA" id="ARBA00022989"/>
    </source>
</evidence>
<dbReference type="GO" id="GO:0005351">
    <property type="term" value="F:carbohydrate:proton symporter activity"/>
    <property type="evidence" value="ECO:0007669"/>
    <property type="project" value="TreeGrafter"/>
</dbReference>
<feature type="transmembrane region" description="Helical" evidence="10">
    <location>
        <begin position="454"/>
        <end position="473"/>
    </location>
</feature>
<dbReference type="InterPro" id="IPR005828">
    <property type="entry name" value="MFS_sugar_transport-like"/>
</dbReference>
<feature type="transmembrane region" description="Helical" evidence="10">
    <location>
        <begin position="195"/>
        <end position="214"/>
    </location>
</feature>
<gene>
    <name evidence="12" type="primary">RCO3</name>
    <name evidence="12" type="ORF">VC83_07544</name>
</gene>
<dbReference type="PROSITE" id="PS00217">
    <property type="entry name" value="SUGAR_TRANSPORT_2"/>
    <property type="match status" value="1"/>
</dbReference>
<dbReference type="eggNOG" id="KOG0254">
    <property type="taxonomic scope" value="Eukaryota"/>
</dbReference>
<dbReference type="CDD" id="cd17356">
    <property type="entry name" value="MFS_HXT"/>
    <property type="match status" value="1"/>
</dbReference>
<accession>A0A177A552</accession>
<dbReference type="SUPFAM" id="SSF103473">
    <property type="entry name" value="MFS general substrate transporter"/>
    <property type="match status" value="1"/>
</dbReference>
<feature type="transmembrane region" description="Helical" evidence="10">
    <location>
        <begin position="417"/>
        <end position="434"/>
    </location>
</feature>
<dbReference type="AlphaFoldDB" id="A0A177A552"/>
<evidence type="ECO:0000256" key="8">
    <source>
        <dbReference type="RuleBase" id="RU003346"/>
    </source>
</evidence>
<dbReference type="PROSITE" id="PS00216">
    <property type="entry name" value="SUGAR_TRANSPORT_1"/>
    <property type="match status" value="1"/>
</dbReference>
<dbReference type="InterPro" id="IPR050360">
    <property type="entry name" value="MFS_Sugar_Transporters"/>
</dbReference>
<dbReference type="GO" id="GO:0005536">
    <property type="term" value="F:D-glucose binding"/>
    <property type="evidence" value="ECO:0007669"/>
    <property type="project" value="UniProtKB-ARBA"/>
</dbReference>
<feature type="transmembrane region" description="Helical" evidence="10">
    <location>
        <begin position="381"/>
        <end position="405"/>
    </location>
</feature>
<dbReference type="Proteomes" id="UP000077154">
    <property type="component" value="Unassembled WGS sequence"/>
</dbReference>
<dbReference type="EMBL" id="KV441405">
    <property type="protein sequence ID" value="OAF56223.1"/>
    <property type="molecule type" value="Genomic_DNA"/>
</dbReference>
<sequence length="586" mass="64091">MVVFDLTAWRKPESAAGSPAPAIMIGAFVAFGGILFGYDTGTISGIIAMRWWLDHFSTGSRDSDGLLSITPTQSSEIVSILSAGTFFGALLAAPIGDRIGRRKSLMLAVLVFAFGVAMQTASNTIRIFAAGRFFAGMGVGTISVLVPLYQSEMAPKWIRGALVCCYQLAITVGLFIAAVVNYLTSNLDSANCFRIPVAIQLLWAGILFIGLVILPETSRYLIKREMHAAAAASLSRIRRLDITHPALIEEIAEIEANHAYELSLGPSTYRDVFRGAPHLGFRVMTGCGLQMLQQLSGCNFVFYYGTTFFKRAGIESPFTYGLVTTVVNVVCTVPGMFLVEAWGRRRLLLVGAVGMAASQLIVAIVGTAFGAQPDDHVWNKVMMAFVCVYIAFFAMSWGPVVWVVTSEIYPLKVRAKSMSISTATNWLFNWAIAYATPHLVNNGPGYADLGSKVFFVWGAFCVASFFFVWFLVFETSKISLEQIDELYERVDHAWHSTSFQPSWSFQDIQENGVGQASSVSLADRTKARRHQFEDSSTMLGEVHTHDPETEHGITPTPTRSSQATSSATETDEDKIIASLGNVNFTF</sequence>
<dbReference type="GeneID" id="36290589"/>
<dbReference type="InterPro" id="IPR005829">
    <property type="entry name" value="Sugar_transporter_CS"/>
</dbReference>
<evidence type="ECO:0000256" key="6">
    <source>
        <dbReference type="ARBA" id="ARBA00023136"/>
    </source>
</evidence>
<keyword evidence="12" id="KW-0762">Sugar transport</keyword>
<dbReference type="OrthoDB" id="6612291at2759"/>
<keyword evidence="4 10" id="KW-0812">Transmembrane</keyword>
<evidence type="ECO:0000256" key="7">
    <source>
        <dbReference type="ARBA" id="ARBA00023180"/>
    </source>
</evidence>
<dbReference type="InterPro" id="IPR020846">
    <property type="entry name" value="MFS_dom"/>
</dbReference>
<protein>
    <submittedName>
        <fullName evidence="12">Glucose transporter</fullName>
    </submittedName>
</protein>
<feature type="region of interest" description="Disordered" evidence="9">
    <location>
        <begin position="531"/>
        <end position="572"/>
    </location>
</feature>
<dbReference type="PANTHER" id="PTHR48022">
    <property type="entry name" value="PLASTIDIC GLUCOSE TRANSPORTER 4"/>
    <property type="match status" value="1"/>
</dbReference>
<dbReference type="PANTHER" id="PTHR48022:SF40">
    <property type="entry name" value="MAJOR FACILITATOR SUPERFAMILY (MFS) PROFILE DOMAIN-CONTAINING PROTEIN"/>
    <property type="match status" value="1"/>
</dbReference>
<dbReference type="InterPro" id="IPR003663">
    <property type="entry name" value="Sugar/inositol_transpt"/>
</dbReference>
<evidence type="ECO:0000313" key="12">
    <source>
        <dbReference type="EMBL" id="OAF56223.1"/>
    </source>
</evidence>
<proteinExistence type="inferred from homology"/>
<dbReference type="GO" id="GO:0010255">
    <property type="term" value="P:glucose mediated signaling pathway"/>
    <property type="evidence" value="ECO:0007669"/>
    <property type="project" value="UniProtKB-ARBA"/>
</dbReference>
<name>A0A177A552_9PEZI</name>
<keyword evidence="6 10" id="KW-0472">Membrane</keyword>
<organism evidence="12">
    <name type="scientific">Pseudogymnoascus destructans</name>
    <dbReference type="NCBI Taxonomy" id="655981"/>
    <lineage>
        <taxon>Eukaryota</taxon>
        <taxon>Fungi</taxon>
        <taxon>Dikarya</taxon>
        <taxon>Ascomycota</taxon>
        <taxon>Pezizomycotina</taxon>
        <taxon>Leotiomycetes</taxon>
        <taxon>Thelebolales</taxon>
        <taxon>Thelebolaceae</taxon>
        <taxon>Pseudogymnoascus</taxon>
    </lineage>
</organism>
<feature type="transmembrane region" description="Helical" evidence="10">
    <location>
        <begin position="20"/>
        <end position="53"/>
    </location>
</feature>
<dbReference type="RefSeq" id="XP_024321520.1">
    <property type="nucleotide sequence ID" value="XM_024471113.1"/>
</dbReference>
<evidence type="ECO:0000256" key="2">
    <source>
        <dbReference type="ARBA" id="ARBA00010992"/>
    </source>
</evidence>
<dbReference type="NCBIfam" id="TIGR00879">
    <property type="entry name" value="SP"/>
    <property type="match status" value="1"/>
</dbReference>
<reference evidence="12" key="1">
    <citation type="submission" date="2016-03" db="EMBL/GenBank/DDBJ databases">
        <title>Updated assembly of Pseudogymnoascus destructans, the fungus causing white-nose syndrome of bats.</title>
        <authorList>
            <person name="Palmer J.M."/>
            <person name="Drees K.P."/>
            <person name="Foster J.T."/>
            <person name="Lindner D.L."/>
        </authorList>
    </citation>
    <scope>NUCLEOTIDE SEQUENCE [LARGE SCALE GENOMIC DNA]</scope>
    <source>
        <strain evidence="12">20631-21</strain>
    </source>
</reference>
<feature type="domain" description="Major facilitator superfamily (MFS) profile" evidence="11">
    <location>
        <begin position="25"/>
        <end position="476"/>
    </location>
</feature>
<keyword evidence="5 10" id="KW-1133">Transmembrane helix</keyword>
<dbReference type="PROSITE" id="PS50850">
    <property type="entry name" value="MFS"/>
    <property type="match status" value="1"/>
</dbReference>
<keyword evidence="7" id="KW-0325">Glycoprotein</keyword>
<dbReference type="Pfam" id="PF00083">
    <property type="entry name" value="Sugar_tr"/>
    <property type="match status" value="1"/>
</dbReference>